<dbReference type="GO" id="GO:0042162">
    <property type="term" value="F:telomeric DNA binding"/>
    <property type="evidence" value="ECO:0007669"/>
    <property type="project" value="TreeGrafter"/>
</dbReference>
<dbReference type="Proteomes" id="UP000697127">
    <property type="component" value="Unassembled WGS sequence"/>
</dbReference>
<keyword evidence="7 8" id="KW-0539">Nucleus</keyword>
<keyword evidence="5" id="KW-0010">Activator</keyword>
<dbReference type="InterPro" id="IPR039595">
    <property type="entry name" value="TE2IP/Rap1"/>
</dbReference>
<evidence type="ECO:0000259" key="10">
    <source>
        <dbReference type="SMART" id="SM00717"/>
    </source>
</evidence>
<feature type="compositionally biased region" description="Basic and acidic residues" evidence="9">
    <location>
        <begin position="511"/>
        <end position="524"/>
    </location>
</feature>
<evidence type="ECO:0000256" key="6">
    <source>
        <dbReference type="ARBA" id="ARBA00023163"/>
    </source>
</evidence>
<evidence type="ECO:0000256" key="8">
    <source>
        <dbReference type="RuleBase" id="RU367107"/>
    </source>
</evidence>
<dbReference type="EMBL" id="PUHW01000563">
    <property type="protein sequence ID" value="KAG0686367.1"/>
    <property type="molecule type" value="Genomic_DNA"/>
</dbReference>
<keyword evidence="2 8" id="KW-0158">Chromosome</keyword>
<dbReference type="CDD" id="cd11655">
    <property type="entry name" value="rap1_myb-like"/>
    <property type="match status" value="2"/>
</dbReference>
<reference evidence="11" key="1">
    <citation type="submission" date="2020-11" db="EMBL/GenBank/DDBJ databases">
        <title>Kefir isolates.</title>
        <authorList>
            <person name="Marcisauskas S."/>
            <person name="Kim Y."/>
            <person name="Blasche S."/>
        </authorList>
    </citation>
    <scope>NUCLEOTIDE SEQUENCE</scope>
    <source>
        <strain evidence="11">Olga-1</strain>
    </source>
</reference>
<gene>
    <name evidence="11" type="primary">RAP1</name>
    <name evidence="11" type="ORF">C6P40_004309</name>
</gene>
<feature type="non-terminal residue" evidence="11">
    <location>
        <position position="1"/>
    </location>
</feature>
<evidence type="ECO:0000256" key="4">
    <source>
        <dbReference type="ARBA" id="ARBA00023015"/>
    </source>
</evidence>
<dbReference type="SUPFAM" id="SSF46689">
    <property type="entry name" value="Homeodomain-like"/>
    <property type="match status" value="2"/>
</dbReference>
<feature type="non-terminal residue" evidence="11">
    <location>
        <position position="673"/>
    </location>
</feature>
<dbReference type="InterPro" id="IPR015280">
    <property type="entry name" value="Rap1_DNA-bd"/>
</dbReference>
<feature type="region of interest" description="Disordered" evidence="9">
    <location>
        <begin position="342"/>
        <end position="376"/>
    </location>
</feature>
<dbReference type="GO" id="GO:0010833">
    <property type="term" value="P:telomere maintenance via telomere lengthening"/>
    <property type="evidence" value="ECO:0007669"/>
    <property type="project" value="UniProtKB-UniRule"/>
</dbReference>
<dbReference type="InterPro" id="IPR038104">
    <property type="entry name" value="Rap1_C_sf"/>
</dbReference>
<evidence type="ECO:0000256" key="5">
    <source>
        <dbReference type="ARBA" id="ARBA00023159"/>
    </source>
</evidence>
<dbReference type="PANTHER" id="PTHR16466:SF6">
    <property type="entry name" value="TELOMERIC REPEAT-BINDING FACTOR 2-INTERACTING PROTEIN 1"/>
    <property type="match status" value="1"/>
</dbReference>
<feature type="region of interest" description="Disordered" evidence="9">
    <location>
        <begin position="506"/>
        <end position="525"/>
    </location>
</feature>
<keyword evidence="12" id="KW-1185">Reference proteome</keyword>
<dbReference type="InterPro" id="IPR001005">
    <property type="entry name" value="SANT/Myb"/>
</dbReference>
<dbReference type="SMART" id="SM00717">
    <property type="entry name" value="SANT"/>
    <property type="match status" value="1"/>
</dbReference>
<evidence type="ECO:0000256" key="1">
    <source>
        <dbReference type="ARBA" id="ARBA00010467"/>
    </source>
</evidence>
<keyword evidence="6" id="KW-0804">Transcription</keyword>
<dbReference type="GO" id="GO:0070187">
    <property type="term" value="C:shelterin complex"/>
    <property type="evidence" value="ECO:0007669"/>
    <property type="project" value="TreeGrafter"/>
</dbReference>
<proteinExistence type="inferred from homology"/>
<evidence type="ECO:0000256" key="9">
    <source>
        <dbReference type="SAM" id="MobiDB-lite"/>
    </source>
</evidence>
<keyword evidence="11" id="KW-0238">DNA-binding</keyword>
<dbReference type="Pfam" id="PF11626">
    <property type="entry name" value="Rap1_C"/>
    <property type="match status" value="1"/>
</dbReference>
<dbReference type="Pfam" id="PF09197">
    <property type="entry name" value="Rap1-DNA-bind"/>
    <property type="match status" value="1"/>
</dbReference>
<keyword evidence="4" id="KW-0805">Transcription regulation</keyword>
<dbReference type="Gene3D" id="1.10.10.60">
    <property type="entry name" value="Homeodomain-like"/>
    <property type="match status" value="2"/>
</dbReference>
<comment type="function">
    <text evidence="8">Involved in the regulation of telomere length, clustering and has a specific role in telomere position effect (TPE).</text>
</comment>
<dbReference type="InterPro" id="IPR021661">
    <property type="entry name" value="Rap1_C"/>
</dbReference>
<name>A0A9P6WG85_9ASCO</name>
<evidence type="ECO:0000313" key="11">
    <source>
        <dbReference type="EMBL" id="KAG0686367.1"/>
    </source>
</evidence>
<comment type="subunit">
    <text evidence="8">Homodimer.</text>
</comment>
<protein>
    <recommendedName>
        <fullName evidence="8">DNA-binding protein RAP1</fullName>
    </recommendedName>
</protein>
<accession>A0A9P6WG85</accession>
<keyword evidence="3 8" id="KW-0779">Telomere</keyword>
<comment type="subcellular location">
    <subcellularLocation>
        <location evidence="8">Nucleus</location>
    </subcellularLocation>
    <subcellularLocation>
        <location evidence="8">Chromosome</location>
        <location evidence="8">Telomere</location>
    </subcellularLocation>
</comment>
<feature type="compositionally biased region" description="Basic and acidic residues" evidence="9">
    <location>
        <begin position="346"/>
        <end position="373"/>
    </location>
</feature>
<organism evidence="11 12">
    <name type="scientific">Pichia californica</name>
    <dbReference type="NCBI Taxonomy" id="460514"/>
    <lineage>
        <taxon>Eukaryota</taxon>
        <taxon>Fungi</taxon>
        <taxon>Dikarya</taxon>
        <taxon>Ascomycota</taxon>
        <taxon>Saccharomycotina</taxon>
        <taxon>Pichiomycetes</taxon>
        <taxon>Pichiales</taxon>
        <taxon>Pichiaceae</taxon>
        <taxon>Pichia</taxon>
    </lineage>
</organism>
<dbReference type="GO" id="GO:0031848">
    <property type="term" value="P:protection from non-homologous end joining at telomere"/>
    <property type="evidence" value="ECO:0007669"/>
    <property type="project" value="TreeGrafter"/>
</dbReference>
<dbReference type="InterPro" id="IPR009057">
    <property type="entry name" value="Homeodomain-like_sf"/>
</dbReference>
<dbReference type="Gene3D" id="1.10.10.2170">
    <property type="match status" value="1"/>
</dbReference>
<evidence type="ECO:0000256" key="7">
    <source>
        <dbReference type="ARBA" id="ARBA00023242"/>
    </source>
</evidence>
<comment type="caution">
    <text evidence="11">The sequence shown here is derived from an EMBL/GenBank/DDBJ whole genome shotgun (WGS) entry which is preliminary data.</text>
</comment>
<comment type="similarity">
    <text evidence="1 8">Belongs to the RAP1 family.</text>
</comment>
<dbReference type="AlphaFoldDB" id="A0A9P6WG85"/>
<evidence type="ECO:0000313" key="12">
    <source>
        <dbReference type="Proteomes" id="UP000697127"/>
    </source>
</evidence>
<evidence type="ECO:0000256" key="3">
    <source>
        <dbReference type="ARBA" id="ARBA00022895"/>
    </source>
</evidence>
<evidence type="ECO:0000256" key="2">
    <source>
        <dbReference type="ARBA" id="ARBA00022454"/>
    </source>
</evidence>
<sequence length="673" mass="77263">NEDISSLLRGYKFWLPIDTDENENLKTMILSLGGEIADSDGQYVVPLVPSKEKVKADLPKQFYYSYIYDTFMKRKNVPLNKYHAYKLGGKNFTINIGDFPAPEKILTSEDNDNVKQNNDTLNDSVKTSFKKKAGKELDPSKPKKKANKFTKAEDEYILDLVRRNPHLRSTHTFFASIAQLKPLSEHTGNSIRYRYRKVLSTKLEYVYKIDPDTCKPVLDPETKNPIKIEEIPSLIKSQYTAEEDLQLCKHILAYKNGEMIVDTKRRYEVAQIPEYVFQELYKANPRHSIMSWRDRYRKFAAKYGLRKYIGYYERCLERDVEPQPMKNMSSRRDRKDYKVDTFGNEGEQRTIKKPKTEDKVISKSSPESEEKISDIANSTSISALDDNSNKIPKDIAEDNDLESSIVTAKDALEALANLSSKKVKTNDIDDGDDTIANTTAVVSKTKEDKDSNDVIEEAFKNIEEVRKISNVVESEVNDNNANLFVDATEDEMKQYDIALHNTELEVSNTSTDKKDEDDVSSHITEDDEANDVELVDVKADDGLMDFRQLIDIDPEPLKHRDNIDLSTMISNIRECFRNFGDGNTPYELFKDISDQTGISMLWLNYWFDCSCGMLGTFIQAIIHYLKTGELVMNDVSGFWTEKDDELLKVDPNNKDLIRLHGEDSVTKRKAVLF</sequence>
<feature type="domain" description="Myb-like" evidence="10">
    <location>
        <begin position="145"/>
        <end position="201"/>
    </location>
</feature>
<dbReference type="PANTHER" id="PTHR16466">
    <property type="entry name" value="TELOMERE REPEAT-BINDING FACTOR 2-INTERACTING PROTEIN 1"/>
    <property type="match status" value="1"/>
</dbReference>